<dbReference type="CDD" id="cd02440">
    <property type="entry name" value="AdoMet_MTases"/>
    <property type="match status" value="1"/>
</dbReference>
<dbReference type="AlphaFoldDB" id="S9PKS5"/>
<sequence length="249" mass="28111">MGHTAEYDSLAEEYQQSKLIPFRLELEHYSLFARLGELRGKRVLDLACGEGFYSRQMKRRGAATVHGVDVSPAMIELARGAERRAPLGCTYAVGDVAGLERLGDFDLVVGCYLLNQAHTREQLLDFCRAIHRNLAPGGRFVGVADNPRGDPRHYEHYRPYGLTKQAASPRTEGSLITLTFFNPDGTSFQLTNTYLSPESYEWAFREAGFSCFEWVPVRARPSHDPATADYWRRFVEMEPLVLLEARSDG</sequence>
<reference evidence="2" key="1">
    <citation type="submission" date="2013-05" db="EMBL/GenBank/DDBJ databases">
        <title>Genome assembly of Cystobacter fuscus DSM 2262.</title>
        <authorList>
            <person name="Sharma G."/>
            <person name="Khatri I."/>
            <person name="Kaur C."/>
            <person name="Mayilraj S."/>
            <person name="Subramanian S."/>
        </authorList>
    </citation>
    <scope>NUCLEOTIDE SEQUENCE [LARGE SCALE GENOMIC DNA]</scope>
    <source>
        <strain evidence="2">DSM 2262</strain>
    </source>
</reference>
<dbReference type="Pfam" id="PF13649">
    <property type="entry name" value="Methyltransf_25"/>
    <property type="match status" value="1"/>
</dbReference>
<comment type="caution">
    <text evidence="2">The sequence shown here is derived from an EMBL/GenBank/DDBJ whole genome shotgun (WGS) entry which is preliminary data.</text>
</comment>
<name>S9PKS5_CYSF2</name>
<dbReference type="EMBL" id="ANAH02000005">
    <property type="protein sequence ID" value="EPX63591.1"/>
    <property type="molecule type" value="Genomic_DNA"/>
</dbReference>
<dbReference type="OrthoDB" id="5522265at2"/>
<dbReference type="InterPro" id="IPR029063">
    <property type="entry name" value="SAM-dependent_MTases_sf"/>
</dbReference>
<evidence type="ECO:0000313" key="2">
    <source>
        <dbReference type="EMBL" id="EPX63591.1"/>
    </source>
</evidence>
<dbReference type="RefSeq" id="WP_002627837.1">
    <property type="nucleotide sequence ID" value="NZ_ANAH02000005.1"/>
</dbReference>
<dbReference type="InterPro" id="IPR041698">
    <property type="entry name" value="Methyltransf_25"/>
</dbReference>
<dbReference type="PANTHER" id="PTHR43464">
    <property type="entry name" value="METHYLTRANSFERASE"/>
    <property type="match status" value="1"/>
</dbReference>
<dbReference type="Proteomes" id="UP000011682">
    <property type="component" value="Unassembled WGS sequence"/>
</dbReference>
<feature type="domain" description="Methyltransferase" evidence="1">
    <location>
        <begin position="43"/>
        <end position="138"/>
    </location>
</feature>
<dbReference type="PANTHER" id="PTHR43464:SF23">
    <property type="entry name" value="JUVENILE HORMONE ACID O-METHYLTRANSFERASE"/>
    <property type="match status" value="1"/>
</dbReference>
<dbReference type="Gene3D" id="3.40.50.150">
    <property type="entry name" value="Vaccinia Virus protein VP39"/>
    <property type="match status" value="1"/>
</dbReference>
<protein>
    <recommendedName>
        <fullName evidence="1">Methyltransferase domain-containing protein</fullName>
    </recommendedName>
</protein>
<proteinExistence type="predicted"/>
<organism evidence="2 3">
    <name type="scientific">Cystobacter fuscus (strain ATCC 25194 / DSM 2262 / NBRC 100088 / M29)</name>
    <dbReference type="NCBI Taxonomy" id="1242864"/>
    <lineage>
        <taxon>Bacteria</taxon>
        <taxon>Pseudomonadati</taxon>
        <taxon>Myxococcota</taxon>
        <taxon>Myxococcia</taxon>
        <taxon>Myxococcales</taxon>
        <taxon>Cystobacterineae</taxon>
        <taxon>Archangiaceae</taxon>
        <taxon>Cystobacter</taxon>
    </lineage>
</organism>
<dbReference type="SUPFAM" id="SSF53335">
    <property type="entry name" value="S-adenosyl-L-methionine-dependent methyltransferases"/>
    <property type="match status" value="1"/>
</dbReference>
<evidence type="ECO:0000259" key="1">
    <source>
        <dbReference type="Pfam" id="PF13649"/>
    </source>
</evidence>
<keyword evidence="3" id="KW-1185">Reference proteome</keyword>
<evidence type="ECO:0000313" key="3">
    <source>
        <dbReference type="Proteomes" id="UP000011682"/>
    </source>
</evidence>
<dbReference type="eggNOG" id="COG2227">
    <property type="taxonomic scope" value="Bacteria"/>
</dbReference>
<gene>
    <name evidence="2" type="ORF">D187_005999</name>
</gene>
<accession>S9PKS5</accession>
<dbReference type="GO" id="GO:0010420">
    <property type="term" value="F:polyprenyldihydroxybenzoate methyltransferase activity"/>
    <property type="evidence" value="ECO:0007669"/>
    <property type="project" value="TreeGrafter"/>
</dbReference>